<dbReference type="SUPFAM" id="SSF56935">
    <property type="entry name" value="Porins"/>
    <property type="match status" value="1"/>
</dbReference>
<dbReference type="InterPro" id="IPR036942">
    <property type="entry name" value="Beta-barrel_TonB_sf"/>
</dbReference>
<dbReference type="Gene3D" id="2.40.170.20">
    <property type="entry name" value="TonB-dependent receptor, beta-barrel domain"/>
    <property type="match status" value="1"/>
</dbReference>
<dbReference type="GO" id="GO:0009279">
    <property type="term" value="C:cell outer membrane"/>
    <property type="evidence" value="ECO:0007669"/>
    <property type="project" value="UniProtKB-SubCell"/>
</dbReference>
<dbReference type="eggNOG" id="COG3712">
    <property type="taxonomic scope" value="Bacteria"/>
</dbReference>
<dbReference type="SUPFAM" id="SSF48452">
    <property type="entry name" value="TPR-like"/>
    <property type="match status" value="2"/>
</dbReference>
<dbReference type="EMBL" id="CP003563">
    <property type="protein sequence ID" value="AFL50125.1"/>
    <property type="molecule type" value="Genomic_DNA"/>
</dbReference>
<dbReference type="Gene3D" id="2.60.120.1440">
    <property type="match status" value="1"/>
</dbReference>
<accession>I3X2L9</accession>
<evidence type="ECO:0000256" key="2">
    <source>
        <dbReference type="ARBA" id="ARBA00023136"/>
    </source>
</evidence>
<keyword evidence="2" id="KW-0472">Membrane</keyword>
<dbReference type="HOGENOM" id="CLU_265631_0_0_5"/>
<comment type="subcellular location">
    <subcellularLocation>
        <location evidence="1">Cell outer membrane</location>
    </subcellularLocation>
</comment>
<dbReference type="Proteomes" id="UP000006180">
    <property type="component" value="Chromosome"/>
</dbReference>
<evidence type="ECO:0000259" key="4">
    <source>
        <dbReference type="Pfam" id="PF04773"/>
    </source>
</evidence>
<feature type="domain" description="FecR protein" evidence="4">
    <location>
        <begin position="132"/>
        <end position="226"/>
    </location>
</feature>
<keyword evidence="5" id="KW-0675">Receptor</keyword>
<reference evidence="5 6" key="1">
    <citation type="journal article" date="2012" name="J. Bacteriol.">
        <title>Complete genome sequence of the broad-host-range strain Sinorhizobium fredii USDA257.</title>
        <authorList>
            <person name="Schuldes J."/>
            <person name="Rodriguez Orbegoso M."/>
            <person name="Schmeisser C."/>
            <person name="Krishnan H.B."/>
            <person name="Daniel R."/>
            <person name="Streit W.R."/>
        </authorList>
    </citation>
    <scope>NUCLEOTIDE SEQUENCE [LARGE SCALE GENOMIC DNA]</scope>
    <source>
        <strain evidence="5 6">USDA 257</strain>
    </source>
</reference>
<evidence type="ECO:0000313" key="5">
    <source>
        <dbReference type="EMBL" id="AFL50125.1"/>
    </source>
</evidence>
<gene>
    <name evidence="5" type="ORF">USDA257_c15350</name>
</gene>
<organism evidence="5 6">
    <name type="scientific">Sinorhizobium fredii (strain USDA 257)</name>
    <dbReference type="NCBI Taxonomy" id="1185652"/>
    <lineage>
        <taxon>Bacteria</taxon>
        <taxon>Pseudomonadati</taxon>
        <taxon>Pseudomonadota</taxon>
        <taxon>Alphaproteobacteria</taxon>
        <taxon>Hyphomicrobiales</taxon>
        <taxon>Rhizobiaceae</taxon>
        <taxon>Sinorhizobium/Ensifer group</taxon>
        <taxon>Sinorhizobium</taxon>
    </lineage>
</organism>
<keyword evidence="3" id="KW-0998">Cell outer membrane</keyword>
<dbReference type="InterPro" id="IPR011990">
    <property type="entry name" value="TPR-like_helical_dom_sf"/>
</dbReference>
<dbReference type="AlphaFoldDB" id="I3X2L9"/>
<dbReference type="PANTHER" id="PTHR38731">
    <property type="entry name" value="LIPL45-RELATED LIPOPROTEIN-RELATED"/>
    <property type="match status" value="1"/>
</dbReference>
<dbReference type="KEGG" id="sfd:USDA257_c15350"/>
<dbReference type="Pfam" id="PF04773">
    <property type="entry name" value="FecR"/>
    <property type="match status" value="1"/>
</dbReference>
<dbReference type="InterPro" id="IPR019734">
    <property type="entry name" value="TPR_rpt"/>
</dbReference>
<dbReference type="SMART" id="SM00028">
    <property type="entry name" value="TPR"/>
    <property type="match status" value="4"/>
</dbReference>
<dbReference type="InterPro" id="IPR006860">
    <property type="entry name" value="FecR"/>
</dbReference>
<dbReference type="eggNOG" id="COG0457">
    <property type="taxonomic scope" value="Bacteria"/>
</dbReference>
<dbReference type="Gene3D" id="1.25.40.10">
    <property type="entry name" value="Tetratricopeptide repeat domain"/>
    <property type="match status" value="1"/>
</dbReference>
<name>I3X2L9_SINF2</name>
<evidence type="ECO:0000256" key="3">
    <source>
        <dbReference type="ARBA" id="ARBA00023237"/>
    </source>
</evidence>
<sequence>MCCGSSSAIAACFIGVPVPPSIERRWSDGDLCPKLVVFLEVSTHRAVDNQPIPPTFRGGDSSCSLPMHKLRLWVAALAVLASGLPTAAEVFPRATSAEGSVISRKSGEEIRFIDIEGWRSVEVSQDLLAGDILRTNASGSLALLFSDDTQMRMGRNTTLLVKTIGEDSRSELELTSGVVWARAKRGGSGLTVDTPSAAAAIRGTDWTLSVSGNGDTTLSVLEGSVELKNAQGSVTVNQGEGAVASIGQAPRKYILVNLKEREQVLLYSELRGVFAGLPASGLGGPDTRAERKRILAKPPVQRSDEDWLALAEAALAHDGRAAAQEALSELRRPLSTHLEARAKLVEAMIAGLEQRYGDASRLFAAALPALPRDRKASAIYGRWFAEALANPDREVPPPAEGAYADDPTAALMRAAAASHALGPAEAIEILRAAERRFPDDARLPAMRADLAFELDRRDEVREALARAKAIDPDEPAYLLTSARFRASVSSDLDGALVDLERAAEVAPGNDAVWNELGITQSDRNALVEADAAHRRAIALNPENAVLHANYARFLMDNDQLAAAKAEIDKAEALDPHSYAVLAAKGRYLLRIGKTEQGEKTLLEASAVNPTYGDSLIGLAIGSYQLGAKEEAAQALDNADRFDPDNPSIPLIRSGIAIDQYRADEAIVEAREALRRRQARGGYYSGYDANRQAASFLGVTLENIGLREWGQYYADRSFDPFRSTSYIDQAASGQLSPFVGEPLSGLDRFPFGATSTSLQMQGLLFDPLAVASEGKRNSLERRSFFEAAIGSALLDSGAGPGWSSDVLLQGTSYSAIPLSYYIQGQISRPEFERENDADDFDGALFQLGLRPTLADSVFLFGNNLRQEIGYPGQIWNPAPFNEVGIRDNTIGGAWSHTISDRNVIQAFAVTSDVDTRRQFRVTDFDARIVYRINERNEDDDIAYGASHLFGIGPLTVRYGAEAAHSQFWISQTATNLSSGGVEDLGEFSGESNATRVYLDGMLEVSQDLQFQGGAYVTRFDGETGIWGPVDPRAGVAWSPIEGHWLRGYYRQDTQFLTNHTLSPVTTVGLAPLQLSLYSSGQTRTAAVRWDAEWSERFFTAVEYQHQRFNGLTLEPEDLMTTFITSDGEIERLNFSANYWVGDGLGVFGSLTLNETKDNTPFWNSDYRVPLVPDYVAQVGLTYVHPSRVAVTVAETFVGPRVGSQYYDEDDNPVAPELEAYKTTDAAISWKSASGHLEFGAQVLNLFDTEIDMAEGLPSPGRTIRATVRARF</sequence>
<dbReference type="eggNOG" id="COG4771">
    <property type="taxonomic scope" value="Bacteria"/>
</dbReference>
<evidence type="ECO:0000313" key="6">
    <source>
        <dbReference type="Proteomes" id="UP000006180"/>
    </source>
</evidence>
<proteinExistence type="predicted"/>
<dbReference type="PROSITE" id="PS01156">
    <property type="entry name" value="TONB_DEPENDENT_REC_2"/>
    <property type="match status" value="1"/>
</dbReference>
<evidence type="ECO:0000256" key="1">
    <source>
        <dbReference type="ARBA" id="ARBA00004442"/>
    </source>
</evidence>
<dbReference type="PATRIC" id="fig|1185652.3.peg.1596"/>
<protein>
    <submittedName>
        <fullName evidence="5">Putative exported protein, TonB-dependent receptor</fullName>
    </submittedName>
</protein>
<dbReference type="InterPro" id="IPR010917">
    <property type="entry name" value="TonB_rcpt_CS"/>
</dbReference>
<dbReference type="STRING" id="1185652.USDA257_c15350"/>